<accession>A0AAV2PZ28</accession>
<proteinExistence type="predicted"/>
<feature type="region of interest" description="Disordered" evidence="1">
    <location>
        <begin position="226"/>
        <end position="252"/>
    </location>
</feature>
<feature type="compositionally biased region" description="Low complexity" evidence="1">
    <location>
        <begin position="230"/>
        <end position="252"/>
    </location>
</feature>
<comment type="caution">
    <text evidence="2">The sequence shown here is derived from an EMBL/GenBank/DDBJ whole genome shotgun (WGS) entry which is preliminary data.</text>
</comment>
<name>A0AAV2PZ28_MEGNR</name>
<feature type="region of interest" description="Disordered" evidence="1">
    <location>
        <begin position="279"/>
        <end position="311"/>
    </location>
</feature>
<reference evidence="2 3" key="1">
    <citation type="submission" date="2024-05" db="EMBL/GenBank/DDBJ databases">
        <authorList>
            <person name="Wallberg A."/>
        </authorList>
    </citation>
    <scope>NUCLEOTIDE SEQUENCE [LARGE SCALE GENOMIC DNA]</scope>
</reference>
<dbReference type="Proteomes" id="UP001497623">
    <property type="component" value="Unassembled WGS sequence"/>
</dbReference>
<feature type="region of interest" description="Disordered" evidence="1">
    <location>
        <begin position="1"/>
        <end position="21"/>
    </location>
</feature>
<feature type="non-terminal residue" evidence="2">
    <location>
        <position position="407"/>
    </location>
</feature>
<evidence type="ECO:0000256" key="1">
    <source>
        <dbReference type="SAM" id="MobiDB-lite"/>
    </source>
</evidence>
<organism evidence="2 3">
    <name type="scientific">Meganyctiphanes norvegica</name>
    <name type="common">Northern krill</name>
    <name type="synonym">Thysanopoda norvegica</name>
    <dbReference type="NCBI Taxonomy" id="48144"/>
    <lineage>
        <taxon>Eukaryota</taxon>
        <taxon>Metazoa</taxon>
        <taxon>Ecdysozoa</taxon>
        <taxon>Arthropoda</taxon>
        <taxon>Crustacea</taxon>
        <taxon>Multicrustacea</taxon>
        <taxon>Malacostraca</taxon>
        <taxon>Eumalacostraca</taxon>
        <taxon>Eucarida</taxon>
        <taxon>Euphausiacea</taxon>
        <taxon>Euphausiidae</taxon>
        <taxon>Meganyctiphanes</taxon>
    </lineage>
</organism>
<protein>
    <submittedName>
        <fullName evidence="2">Uncharacterized protein</fullName>
    </submittedName>
</protein>
<feature type="compositionally biased region" description="Acidic residues" evidence="1">
    <location>
        <begin position="296"/>
        <end position="306"/>
    </location>
</feature>
<gene>
    <name evidence="2" type="ORF">MNOR_LOCUS6107</name>
</gene>
<sequence length="407" mass="45976">MTCQLHSGINMDRETEEETSFSVNKPPILCSNVTLPLYTPLPGLNSEKKPSLPFPMNCRYKPQQLLGMYSNCEKDPGTKGNNHSNHVKNIINNINICFSNNTHISKCDINAVKSNTIVRSHEYTYGALPDNTVVAENTYNIKSSLNVDIIDLTNISPSPPSHGHLGHNSSLQDDLQGIQDGTYIIDEDQFAPITGHDRQKEQCRDKPRHFFGQYHNDLKATRDIHHNHINDNNTNNNIDNTNNHKYNNDNINDAGVVEYNNNSYNNNDNRSKTYIIDNYNSYNNNHNDDNDRNVDDGDADNDDGVDGENNNNCNNYKSYIYSYNEYSICTLTSTTTITPTNTTVNISKPTNMPISEKTCDVNAVKSNEESYVNVLGLNVCGLRGPSTKWLFLTEKKFWNSKKSETLT</sequence>
<evidence type="ECO:0000313" key="2">
    <source>
        <dbReference type="EMBL" id="CAL4067021.1"/>
    </source>
</evidence>
<evidence type="ECO:0000313" key="3">
    <source>
        <dbReference type="Proteomes" id="UP001497623"/>
    </source>
</evidence>
<feature type="compositionally biased region" description="Basic and acidic residues" evidence="1">
    <location>
        <begin position="286"/>
        <end position="295"/>
    </location>
</feature>
<dbReference type="AlphaFoldDB" id="A0AAV2PZ28"/>
<dbReference type="EMBL" id="CAXKWB010002462">
    <property type="protein sequence ID" value="CAL4067021.1"/>
    <property type="molecule type" value="Genomic_DNA"/>
</dbReference>
<keyword evidence="3" id="KW-1185">Reference proteome</keyword>